<dbReference type="InterPro" id="IPR003142">
    <property type="entry name" value="BPL_C"/>
</dbReference>
<keyword evidence="2" id="KW-0092">Biotin</keyword>
<dbReference type="OrthoDB" id="9807064at2"/>
<dbReference type="InterPro" id="IPR004143">
    <property type="entry name" value="BPL_LPL_catalytic"/>
</dbReference>
<dbReference type="Gene3D" id="3.30.930.10">
    <property type="entry name" value="Bira Bifunctional Protein, Domain 2"/>
    <property type="match status" value="1"/>
</dbReference>
<dbReference type="PANTHER" id="PTHR12835:SF5">
    <property type="entry name" value="BIOTIN--PROTEIN LIGASE"/>
    <property type="match status" value="1"/>
</dbReference>
<dbReference type="AlphaFoldDB" id="A0A6N8JNK1"/>
<protein>
    <recommendedName>
        <fullName evidence="3">biotin--[biotin carboxyl-carrier protein] ligase</fullName>
        <ecNumber evidence="3">6.3.4.15</ecNumber>
    </recommendedName>
</protein>
<gene>
    <name evidence="5" type="ORF">GKZ27_02895</name>
</gene>
<dbReference type="InterPro" id="IPR004408">
    <property type="entry name" value="Biotin_CoA_COase_ligase"/>
</dbReference>
<proteinExistence type="predicted"/>
<dbReference type="PROSITE" id="PS51733">
    <property type="entry name" value="BPL_LPL_CATALYTIC"/>
    <property type="match status" value="1"/>
</dbReference>
<dbReference type="Proteomes" id="UP000463388">
    <property type="component" value="Unassembled WGS sequence"/>
</dbReference>
<dbReference type="Gene3D" id="2.30.30.100">
    <property type="match status" value="1"/>
</dbReference>
<dbReference type="Pfam" id="PF03099">
    <property type="entry name" value="BPL_LplA_LipB"/>
    <property type="match status" value="1"/>
</dbReference>
<dbReference type="NCBIfam" id="TIGR00121">
    <property type="entry name" value="birA_ligase"/>
    <property type="match status" value="1"/>
</dbReference>
<dbReference type="GO" id="GO:0005737">
    <property type="term" value="C:cytoplasm"/>
    <property type="evidence" value="ECO:0007669"/>
    <property type="project" value="TreeGrafter"/>
</dbReference>
<dbReference type="RefSeq" id="WP_160344940.1">
    <property type="nucleotide sequence ID" value="NZ_WSRR01000004.1"/>
</dbReference>
<dbReference type="GO" id="GO:0004077">
    <property type="term" value="F:biotin--[biotin carboxyl-carrier protein] ligase activity"/>
    <property type="evidence" value="ECO:0007669"/>
    <property type="project" value="UniProtKB-EC"/>
</dbReference>
<dbReference type="EC" id="6.3.4.15" evidence="3"/>
<keyword evidence="6" id="KW-1185">Reference proteome</keyword>
<evidence type="ECO:0000256" key="2">
    <source>
        <dbReference type="ARBA" id="ARBA00023267"/>
    </source>
</evidence>
<reference evidence="5 6" key="1">
    <citation type="submission" date="2019-12" db="EMBL/GenBank/DDBJ databases">
        <title>Microbes associate with the intestines of laboratory mice.</title>
        <authorList>
            <person name="Navarre W."/>
            <person name="Wong E."/>
        </authorList>
    </citation>
    <scope>NUCLEOTIDE SEQUENCE [LARGE SCALE GENOMIC DNA]</scope>
    <source>
        <strain evidence="5 6">NM66_B29</strain>
    </source>
</reference>
<evidence type="ECO:0000313" key="5">
    <source>
        <dbReference type="EMBL" id="MVX60410.1"/>
    </source>
</evidence>
<comment type="caution">
    <text evidence="5">The sequence shown here is derived from an EMBL/GenBank/DDBJ whole genome shotgun (WGS) entry which is preliminary data.</text>
</comment>
<keyword evidence="1 5" id="KW-0436">Ligase</keyword>
<evidence type="ECO:0000259" key="4">
    <source>
        <dbReference type="PROSITE" id="PS51733"/>
    </source>
</evidence>
<accession>A0A6N8JNK1</accession>
<evidence type="ECO:0000256" key="3">
    <source>
        <dbReference type="ARBA" id="ARBA00024227"/>
    </source>
</evidence>
<dbReference type="InterPro" id="IPR045864">
    <property type="entry name" value="aa-tRNA-synth_II/BPL/LPL"/>
</dbReference>
<feature type="domain" description="BPL/LPL catalytic" evidence="4">
    <location>
        <begin position="1"/>
        <end position="193"/>
    </location>
</feature>
<organism evidence="5 6">
    <name type="scientific">Adlercreutzia mucosicola</name>
    <dbReference type="NCBI Taxonomy" id="580026"/>
    <lineage>
        <taxon>Bacteria</taxon>
        <taxon>Bacillati</taxon>
        <taxon>Actinomycetota</taxon>
        <taxon>Coriobacteriia</taxon>
        <taxon>Eggerthellales</taxon>
        <taxon>Eggerthellaceae</taxon>
        <taxon>Adlercreutzia</taxon>
    </lineage>
</organism>
<evidence type="ECO:0000256" key="1">
    <source>
        <dbReference type="ARBA" id="ARBA00022598"/>
    </source>
</evidence>
<name>A0A6N8JNK1_9ACTN</name>
<dbReference type="PANTHER" id="PTHR12835">
    <property type="entry name" value="BIOTIN PROTEIN LIGASE"/>
    <property type="match status" value="1"/>
</dbReference>
<evidence type="ECO:0000313" key="6">
    <source>
        <dbReference type="Proteomes" id="UP000463388"/>
    </source>
</evidence>
<dbReference type="EMBL" id="WSRR01000004">
    <property type="protein sequence ID" value="MVX60410.1"/>
    <property type="molecule type" value="Genomic_DNA"/>
</dbReference>
<dbReference type="Pfam" id="PF02237">
    <property type="entry name" value="BPL_C"/>
    <property type="match status" value="1"/>
</dbReference>
<dbReference type="SUPFAM" id="SSF55681">
    <property type="entry name" value="Class II aaRS and biotin synthetases"/>
    <property type="match status" value="1"/>
</dbReference>
<dbReference type="CDD" id="cd16442">
    <property type="entry name" value="BPL"/>
    <property type="match status" value="1"/>
</dbReference>
<sequence>MKLTILDEVASTNEVVKAALREGKAEGLVVRARRQSGGYGRQGRIWDSPEGGLYMSMLLRPDVAGSGLATLSLVAGLAVQRALAAMAEAPFRDGIQLKWPNDIVYMDAAVERADEYRKMCGISMEACGGGVCVGIGINVFAPDIERPVEGRNVPQYMTDLMLAKAPDAPAGATVAEYAATLEGRAQTAYREEVISDVQREVLARLLVSYGRWRELGFEPSLSNYDAASFLNGRPVRIENAAGDEVLEGVAETVDERGRLLVRTADRLVPVSSGEAHVIPKP</sequence>